<reference evidence="1 2" key="1">
    <citation type="submission" date="2024-03" db="EMBL/GenBank/DDBJ databases">
        <title>A high-quality draft genome sequence of Diaporthe vaccinii, a causative agent of upright dieback and viscid rot disease in cranberry plants.</title>
        <authorList>
            <person name="Sarrasin M."/>
            <person name="Lang B.F."/>
            <person name="Burger G."/>
        </authorList>
    </citation>
    <scope>NUCLEOTIDE SEQUENCE [LARGE SCALE GENOMIC DNA]</scope>
    <source>
        <strain evidence="1 2">IS7</strain>
    </source>
</reference>
<evidence type="ECO:0000313" key="2">
    <source>
        <dbReference type="Proteomes" id="UP001600888"/>
    </source>
</evidence>
<comment type="caution">
    <text evidence="1">The sequence shown here is derived from an EMBL/GenBank/DDBJ whole genome shotgun (WGS) entry which is preliminary data.</text>
</comment>
<name>A0ABR4EI87_9PEZI</name>
<proteinExistence type="predicted"/>
<organism evidence="1 2">
    <name type="scientific">Diaporthe vaccinii</name>
    <dbReference type="NCBI Taxonomy" id="105482"/>
    <lineage>
        <taxon>Eukaryota</taxon>
        <taxon>Fungi</taxon>
        <taxon>Dikarya</taxon>
        <taxon>Ascomycota</taxon>
        <taxon>Pezizomycotina</taxon>
        <taxon>Sordariomycetes</taxon>
        <taxon>Sordariomycetidae</taxon>
        <taxon>Diaporthales</taxon>
        <taxon>Diaporthaceae</taxon>
        <taxon>Diaporthe</taxon>
        <taxon>Diaporthe eres species complex</taxon>
    </lineage>
</organism>
<dbReference type="EMBL" id="JBAWTH010000052">
    <property type="protein sequence ID" value="KAL2282085.1"/>
    <property type="molecule type" value="Genomic_DNA"/>
</dbReference>
<dbReference type="Proteomes" id="UP001600888">
    <property type="component" value="Unassembled WGS sequence"/>
</dbReference>
<accession>A0ABR4EI87</accession>
<sequence length="134" mass="14754">MASSTVESTEDSSNVHSFLAASDSCIAASVLAEELLFIEHRLAWELDGERTRCCKASEERRCDDCVAEWLKSQAGPLKAGELGPVLGFDDCSYSASRQDSEQYVVLSVCLSQQARMIQLMERPRDLVQAESFVG</sequence>
<evidence type="ECO:0000313" key="1">
    <source>
        <dbReference type="EMBL" id="KAL2282085.1"/>
    </source>
</evidence>
<keyword evidence="2" id="KW-1185">Reference proteome</keyword>
<protein>
    <submittedName>
        <fullName evidence="1">Uncharacterized protein</fullName>
    </submittedName>
</protein>
<gene>
    <name evidence="1" type="ORF">FJTKL_11140</name>
</gene>